<evidence type="ECO:0000313" key="3">
    <source>
        <dbReference type="Proteomes" id="UP000020077"/>
    </source>
</evidence>
<dbReference type="EMBL" id="JDVG02000037">
    <property type="protein sequence ID" value="KFB74432.1"/>
    <property type="molecule type" value="Genomic_DNA"/>
</dbReference>
<sequence>MTNDAQDMRLLALFVLGVTHRLAIHRQTFVVARIDPVPLLAGLIKRGWIDTDQNVTNDGFTGYAVVSLLATTAKAFARPRLEVFGPTGDGLVTAHPAEGRSRRDGQHAWQRMAPALGTPRIRDGGKEVGEQTHVFGTEHDSGGSLTVGGGER</sequence>
<proteinExistence type="predicted"/>
<evidence type="ECO:0000256" key="1">
    <source>
        <dbReference type="SAM" id="MobiDB-lite"/>
    </source>
</evidence>
<accession>A0A080LZM4</accession>
<evidence type="ECO:0000313" key="2">
    <source>
        <dbReference type="EMBL" id="KFB74432.1"/>
    </source>
</evidence>
<gene>
    <name evidence="2" type="ORF">AW09_000271</name>
</gene>
<dbReference type="AlphaFoldDB" id="A0A080LZM4"/>
<comment type="caution">
    <text evidence="2">The sequence shown here is derived from an EMBL/GenBank/DDBJ whole genome shotgun (WGS) entry which is preliminary data.</text>
</comment>
<organism evidence="2 3">
    <name type="scientific">Candidatus Accumulibacter phosphatis</name>
    <dbReference type="NCBI Taxonomy" id="327160"/>
    <lineage>
        <taxon>Bacteria</taxon>
        <taxon>Pseudomonadati</taxon>
        <taxon>Pseudomonadota</taxon>
        <taxon>Betaproteobacteria</taxon>
        <taxon>Candidatus Accumulibacter</taxon>
    </lineage>
</organism>
<dbReference type="Proteomes" id="UP000020077">
    <property type="component" value="Unassembled WGS sequence"/>
</dbReference>
<feature type="region of interest" description="Disordered" evidence="1">
    <location>
        <begin position="133"/>
        <end position="152"/>
    </location>
</feature>
<protein>
    <submittedName>
        <fullName evidence="2">Uncharacterized protein</fullName>
    </submittedName>
</protein>
<reference evidence="2 3" key="1">
    <citation type="submission" date="2014-02" db="EMBL/GenBank/DDBJ databases">
        <title>Expanding our view of genomic diversity in Candidatus Accumulibacter clades.</title>
        <authorList>
            <person name="Skennerton C.T."/>
            <person name="Barr J.J."/>
            <person name="Slater F.R."/>
            <person name="Bond P.L."/>
            <person name="Tyson G.W."/>
        </authorList>
    </citation>
    <scope>NUCLEOTIDE SEQUENCE [LARGE SCALE GENOMIC DNA]</scope>
    <source>
        <strain evidence="3">BA-91</strain>
    </source>
</reference>
<name>A0A080LZM4_9PROT</name>